<dbReference type="GO" id="GO:0046872">
    <property type="term" value="F:metal ion binding"/>
    <property type="evidence" value="ECO:0007669"/>
    <property type="project" value="UniProtKB-KW"/>
</dbReference>
<comment type="caution">
    <text evidence="7">The sequence shown here is derived from an EMBL/GenBank/DDBJ whole genome shotgun (WGS) entry which is preliminary data.</text>
</comment>
<evidence type="ECO:0000256" key="1">
    <source>
        <dbReference type="ARBA" id="ARBA00001946"/>
    </source>
</evidence>
<comment type="similarity">
    <text evidence="2 6">Belongs to the FPP/GGPP synthase family.</text>
</comment>
<dbReference type="InterPro" id="IPR033749">
    <property type="entry name" value="Polyprenyl_synt_CS"/>
</dbReference>
<reference evidence="7 8" key="1">
    <citation type="submission" date="2018-12" db="EMBL/GenBank/DDBJ databases">
        <title>A novel vanA-carrying plasmid in a clinical isolate of Enterococcus avium.</title>
        <authorList>
            <person name="Bernasconi O.J."/>
            <person name="Luzzaro F."/>
            <person name="Endimiani A."/>
        </authorList>
    </citation>
    <scope>NUCLEOTIDE SEQUENCE [LARGE SCALE GENOMIC DNA]</scope>
    <source>
        <strain evidence="7 8">LC0559/18</strain>
    </source>
</reference>
<evidence type="ECO:0000313" key="8">
    <source>
        <dbReference type="Proteomes" id="UP000288388"/>
    </source>
</evidence>
<dbReference type="InterPro" id="IPR000092">
    <property type="entry name" value="Polyprenyl_synt"/>
</dbReference>
<evidence type="ECO:0000256" key="6">
    <source>
        <dbReference type="RuleBase" id="RU004466"/>
    </source>
</evidence>
<dbReference type="Proteomes" id="UP000288388">
    <property type="component" value="Unassembled WGS sequence"/>
</dbReference>
<dbReference type="Pfam" id="PF00348">
    <property type="entry name" value="polyprenyl_synt"/>
    <property type="match status" value="1"/>
</dbReference>
<comment type="cofactor">
    <cofactor evidence="1">
        <name>Mg(2+)</name>
        <dbReference type="ChEBI" id="CHEBI:18420"/>
    </cofactor>
</comment>
<dbReference type="RefSeq" id="WP_127979133.1">
    <property type="nucleotide sequence ID" value="NZ_JAQFBB010000030.1"/>
</dbReference>
<protein>
    <submittedName>
        <fullName evidence="7">Polyprenyl synthetase family protein</fullName>
    </submittedName>
</protein>
<dbReference type="SFLD" id="SFLDS00005">
    <property type="entry name" value="Isoprenoid_Synthase_Type_I"/>
    <property type="match status" value="1"/>
</dbReference>
<dbReference type="SUPFAM" id="SSF48576">
    <property type="entry name" value="Terpenoid synthases"/>
    <property type="match status" value="1"/>
</dbReference>
<proteinExistence type="inferred from homology"/>
<dbReference type="PROSITE" id="PS00444">
    <property type="entry name" value="POLYPRENYL_SYNTHASE_2"/>
    <property type="match status" value="1"/>
</dbReference>
<keyword evidence="5" id="KW-0460">Magnesium</keyword>
<dbReference type="AlphaFoldDB" id="A0A437UP46"/>
<evidence type="ECO:0000256" key="4">
    <source>
        <dbReference type="ARBA" id="ARBA00022723"/>
    </source>
</evidence>
<gene>
    <name evidence="7" type="ORF">EK398_11440</name>
</gene>
<dbReference type="PROSITE" id="PS00723">
    <property type="entry name" value="POLYPRENYL_SYNTHASE_1"/>
    <property type="match status" value="1"/>
</dbReference>
<keyword evidence="4" id="KW-0479">Metal-binding</keyword>
<evidence type="ECO:0000256" key="5">
    <source>
        <dbReference type="ARBA" id="ARBA00022842"/>
    </source>
</evidence>
<dbReference type="CDD" id="cd00685">
    <property type="entry name" value="Trans_IPPS_HT"/>
    <property type="match status" value="1"/>
</dbReference>
<dbReference type="PANTHER" id="PTHR12001">
    <property type="entry name" value="GERANYLGERANYL PYROPHOSPHATE SYNTHASE"/>
    <property type="match status" value="1"/>
</dbReference>
<dbReference type="GO" id="GO:0004659">
    <property type="term" value="F:prenyltransferase activity"/>
    <property type="evidence" value="ECO:0007669"/>
    <property type="project" value="InterPro"/>
</dbReference>
<name>A0A437UP46_ENTAV</name>
<dbReference type="PANTHER" id="PTHR12001:SF69">
    <property type="entry name" value="ALL TRANS-POLYPRENYL-DIPHOSPHATE SYNTHASE PDSS1"/>
    <property type="match status" value="1"/>
</dbReference>
<dbReference type="Gene3D" id="1.10.600.10">
    <property type="entry name" value="Farnesyl Diphosphate Synthase"/>
    <property type="match status" value="1"/>
</dbReference>
<evidence type="ECO:0000313" key="7">
    <source>
        <dbReference type="EMBL" id="RVU95394.1"/>
    </source>
</evidence>
<dbReference type="InterPro" id="IPR008949">
    <property type="entry name" value="Isoprenoid_synthase_dom_sf"/>
</dbReference>
<evidence type="ECO:0000256" key="2">
    <source>
        <dbReference type="ARBA" id="ARBA00006706"/>
    </source>
</evidence>
<keyword evidence="3 6" id="KW-0808">Transferase</keyword>
<sequence length="324" mass="36643">MLDYWNEYPKIQENLIQVKKLISQRLVINNKSIEEAITKFSSTGGKMIRPALFFLFADFGEKKDYEQLIKVAASLELLHSATLVHDDIIDDSPTRRGMPSIQTRFGKDVAVYTGDFMYTSYFELLAECMSHTPFLLKNAQAMKKVLRGELTQMTCTFNPDQTVNDYLRNINGKTAELIRLSCHEGAYFGGADKILQARAKRIGSAIGLAFQVYDDILNFSLALGNNQKPILTDVQQGIFTLPLLIARDSQPTVIRPFLEKPETLSRNDLIQLAYYVESFGGIAGSLDFAQKLTKKALAEIHELPDTKSKEVLRHVSMQLLERTY</sequence>
<evidence type="ECO:0000256" key="3">
    <source>
        <dbReference type="ARBA" id="ARBA00022679"/>
    </source>
</evidence>
<dbReference type="GO" id="GO:0008299">
    <property type="term" value="P:isoprenoid biosynthetic process"/>
    <property type="evidence" value="ECO:0007669"/>
    <property type="project" value="InterPro"/>
</dbReference>
<organism evidence="7 8">
    <name type="scientific">Enterococcus avium</name>
    <name type="common">Streptococcus avium</name>
    <dbReference type="NCBI Taxonomy" id="33945"/>
    <lineage>
        <taxon>Bacteria</taxon>
        <taxon>Bacillati</taxon>
        <taxon>Bacillota</taxon>
        <taxon>Bacilli</taxon>
        <taxon>Lactobacillales</taxon>
        <taxon>Enterococcaceae</taxon>
        <taxon>Enterococcus</taxon>
    </lineage>
</organism>
<dbReference type="EMBL" id="RYZS01000001">
    <property type="protein sequence ID" value="RVU95394.1"/>
    <property type="molecule type" value="Genomic_DNA"/>
</dbReference>
<accession>A0A437UP46</accession>